<dbReference type="PRINTS" id="PR00599">
    <property type="entry name" value="MAPEPTIDASE"/>
</dbReference>
<dbReference type="Gene3D" id="3.90.230.10">
    <property type="entry name" value="Creatinase/methionine aminopeptidase superfamily"/>
    <property type="match status" value="1"/>
</dbReference>
<dbReference type="GO" id="GO:0004177">
    <property type="term" value="F:aminopeptidase activity"/>
    <property type="evidence" value="ECO:0007669"/>
    <property type="project" value="UniProtKB-KW"/>
</dbReference>
<dbReference type="RefSeq" id="WP_188174765.1">
    <property type="nucleotide sequence ID" value="NZ_JACVVD010000003.1"/>
</dbReference>
<organism evidence="7 8">
    <name type="scientific">Paenibacillus sedimenti</name>
    <dbReference type="NCBI Taxonomy" id="2770274"/>
    <lineage>
        <taxon>Bacteria</taxon>
        <taxon>Bacillati</taxon>
        <taxon>Bacillota</taxon>
        <taxon>Bacilli</taxon>
        <taxon>Bacillales</taxon>
        <taxon>Paenibacillaceae</taxon>
        <taxon>Paenibacillus</taxon>
    </lineage>
</organism>
<dbReference type="EMBL" id="JACVVD010000003">
    <property type="protein sequence ID" value="MBD0380742.1"/>
    <property type="molecule type" value="Genomic_DNA"/>
</dbReference>
<gene>
    <name evidence="7" type="ORF">ICC18_11495</name>
</gene>
<dbReference type="InterPro" id="IPR001714">
    <property type="entry name" value="Pept_M24_MAP"/>
</dbReference>
<dbReference type="GO" id="GO:0046872">
    <property type="term" value="F:metal ion binding"/>
    <property type="evidence" value="ECO:0007669"/>
    <property type="project" value="UniProtKB-KW"/>
</dbReference>
<dbReference type="SUPFAM" id="SSF53092">
    <property type="entry name" value="Creatinase/prolidase N-terminal domain"/>
    <property type="match status" value="1"/>
</dbReference>
<comment type="similarity">
    <text evidence="2">Belongs to the peptidase M24B family.</text>
</comment>
<keyword evidence="8" id="KW-1185">Reference proteome</keyword>
<feature type="domain" description="Peptidase M24" evidence="5">
    <location>
        <begin position="138"/>
        <end position="340"/>
    </location>
</feature>
<evidence type="ECO:0000256" key="2">
    <source>
        <dbReference type="ARBA" id="ARBA00008766"/>
    </source>
</evidence>
<keyword evidence="7" id="KW-0645">Protease</keyword>
<dbReference type="InterPro" id="IPR000587">
    <property type="entry name" value="Creatinase_N"/>
</dbReference>
<feature type="domain" description="Creatinase N-terminal" evidence="6">
    <location>
        <begin position="5"/>
        <end position="130"/>
    </location>
</feature>
<dbReference type="SUPFAM" id="SSF55920">
    <property type="entry name" value="Creatinase/aminopeptidase"/>
    <property type="match status" value="1"/>
</dbReference>
<comment type="caution">
    <text evidence="7">The sequence shown here is derived from an EMBL/GenBank/DDBJ whole genome shotgun (WGS) entry which is preliminary data.</text>
</comment>
<keyword evidence="4" id="KW-0378">Hydrolase</keyword>
<keyword evidence="3" id="KW-0479">Metal-binding</keyword>
<dbReference type="Proteomes" id="UP000650466">
    <property type="component" value="Unassembled WGS sequence"/>
</dbReference>
<dbReference type="Gene3D" id="3.40.350.10">
    <property type="entry name" value="Creatinase/prolidase N-terminal domain"/>
    <property type="match status" value="1"/>
</dbReference>
<dbReference type="InterPro" id="IPR050659">
    <property type="entry name" value="Peptidase_M24B"/>
</dbReference>
<protein>
    <submittedName>
        <fullName evidence="7">Aminopeptidase P family protein</fullName>
    </submittedName>
</protein>
<dbReference type="FunFam" id="3.90.230.10:FF:000014">
    <property type="entry name" value="Aminopeptidase P family protein"/>
    <property type="match status" value="1"/>
</dbReference>
<comment type="cofactor">
    <cofactor evidence="1">
        <name>Mn(2+)</name>
        <dbReference type="ChEBI" id="CHEBI:29035"/>
    </cofactor>
</comment>
<dbReference type="InterPro" id="IPR000994">
    <property type="entry name" value="Pept_M24"/>
</dbReference>
<evidence type="ECO:0000313" key="7">
    <source>
        <dbReference type="EMBL" id="MBD0380742.1"/>
    </source>
</evidence>
<name>A0A926QJS9_9BACL</name>
<keyword evidence="7" id="KW-0031">Aminopeptidase</keyword>
<dbReference type="GO" id="GO:0008235">
    <property type="term" value="F:metalloexopeptidase activity"/>
    <property type="evidence" value="ECO:0007669"/>
    <property type="project" value="UniProtKB-ARBA"/>
</dbReference>
<proteinExistence type="inferred from homology"/>
<dbReference type="AlphaFoldDB" id="A0A926QJS9"/>
<dbReference type="Pfam" id="PF00557">
    <property type="entry name" value="Peptidase_M24"/>
    <property type="match status" value="1"/>
</dbReference>
<dbReference type="PROSITE" id="PS00491">
    <property type="entry name" value="PROLINE_PEPTIDASE"/>
    <property type="match status" value="1"/>
</dbReference>
<evidence type="ECO:0000256" key="1">
    <source>
        <dbReference type="ARBA" id="ARBA00001936"/>
    </source>
</evidence>
<dbReference type="PANTHER" id="PTHR46112:SF3">
    <property type="entry name" value="AMINOPEPTIDASE YPDF"/>
    <property type="match status" value="1"/>
</dbReference>
<dbReference type="InterPro" id="IPR029149">
    <property type="entry name" value="Creatin/AminoP/Spt16_N"/>
</dbReference>
<dbReference type="InterPro" id="IPR036005">
    <property type="entry name" value="Creatinase/aminopeptidase-like"/>
</dbReference>
<evidence type="ECO:0000256" key="3">
    <source>
        <dbReference type="ARBA" id="ARBA00022723"/>
    </source>
</evidence>
<evidence type="ECO:0000313" key="8">
    <source>
        <dbReference type="Proteomes" id="UP000650466"/>
    </source>
</evidence>
<dbReference type="Pfam" id="PF01321">
    <property type="entry name" value="Creatinase_N"/>
    <property type="match status" value="1"/>
</dbReference>
<dbReference type="InterPro" id="IPR001131">
    <property type="entry name" value="Peptidase_M24B_aminopep-P_CS"/>
</dbReference>
<dbReference type="CDD" id="cd01092">
    <property type="entry name" value="APP-like"/>
    <property type="match status" value="1"/>
</dbReference>
<dbReference type="PANTHER" id="PTHR46112">
    <property type="entry name" value="AMINOPEPTIDASE"/>
    <property type="match status" value="1"/>
</dbReference>
<reference evidence="7" key="1">
    <citation type="submission" date="2020-09" db="EMBL/GenBank/DDBJ databases">
        <title>Draft Genome Sequence of Paenibacillus sp. WST5.</title>
        <authorList>
            <person name="Bao Z."/>
        </authorList>
    </citation>
    <scope>NUCLEOTIDE SEQUENCE</scope>
    <source>
        <strain evidence="7">WST5</strain>
    </source>
</reference>
<sequence>MQEKRIERLRKVMQQQDLPALLITNAYNRTYVSGFTGSSGYIVITMDRAILLTDFRYMTQAPQQAKHFEIIEHKPNMIESVKDLLQQQGISKLGFEQANVTYGDYLSYQAGLSGIEFVPTSRIVEQIRIIKDEGELQIMQEAADLADQTFSHILSFLRPGAVEKEIALEIEMFIRKNGGTSTSFETIVASGERSALPHGKASNRVLQGNEFVKLDFGAYYKGYCSDITRTVMLGKPTDKHKEIYDIVLEAQLNCLANLKPGIKGSEGDAFARDVIVKHGYGDYFGHGTGHGLGMEVHESPRLSKTEDMILTPGMVVTVEPGIYLPDFGGVRIEDDVVITDTGIKILTHSTKDFLIID</sequence>
<accession>A0A926QJS9</accession>
<evidence type="ECO:0000259" key="5">
    <source>
        <dbReference type="Pfam" id="PF00557"/>
    </source>
</evidence>
<evidence type="ECO:0000259" key="6">
    <source>
        <dbReference type="Pfam" id="PF01321"/>
    </source>
</evidence>
<evidence type="ECO:0000256" key="4">
    <source>
        <dbReference type="ARBA" id="ARBA00022801"/>
    </source>
</evidence>